<feature type="transmembrane region" description="Helical" evidence="1">
    <location>
        <begin position="72"/>
        <end position="90"/>
    </location>
</feature>
<feature type="transmembrane region" description="Helical" evidence="1">
    <location>
        <begin position="189"/>
        <end position="210"/>
    </location>
</feature>
<protein>
    <submittedName>
        <fullName evidence="2">DUF2238 domain-containing protein</fullName>
    </submittedName>
</protein>
<dbReference type="PIRSF" id="PIRSF020606">
    <property type="entry name" value="UCP020606"/>
    <property type="match status" value="1"/>
</dbReference>
<organism evidence="2 3">
    <name type="scientific">Adhaeribacter terreus</name>
    <dbReference type="NCBI Taxonomy" id="529703"/>
    <lineage>
        <taxon>Bacteria</taxon>
        <taxon>Pseudomonadati</taxon>
        <taxon>Bacteroidota</taxon>
        <taxon>Cytophagia</taxon>
        <taxon>Cytophagales</taxon>
        <taxon>Hymenobacteraceae</taxon>
        <taxon>Adhaeribacter</taxon>
    </lineage>
</organism>
<dbReference type="InterPro" id="IPR058534">
    <property type="entry name" value="YjdF"/>
</dbReference>
<comment type="caution">
    <text evidence="2">The sequence shown here is derived from an EMBL/GenBank/DDBJ whole genome shotgun (WGS) entry which is preliminary data.</text>
</comment>
<dbReference type="EMBL" id="JBHSKT010000012">
    <property type="protein sequence ID" value="MFC5272173.1"/>
    <property type="molecule type" value="Genomic_DNA"/>
</dbReference>
<keyword evidence="1" id="KW-0812">Transmembrane</keyword>
<evidence type="ECO:0000313" key="2">
    <source>
        <dbReference type="EMBL" id="MFC5272173.1"/>
    </source>
</evidence>
<dbReference type="Pfam" id="PF09997">
    <property type="entry name" value="DUF2238"/>
    <property type="match status" value="1"/>
</dbReference>
<gene>
    <name evidence="2" type="ORF">ACFPIB_16280</name>
</gene>
<dbReference type="Proteomes" id="UP001596161">
    <property type="component" value="Unassembled WGS sequence"/>
</dbReference>
<feature type="transmembrane region" description="Helical" evidence="1">
    <location>
        <begin position="42"/>
        <end position="60"/>
    </location>
</feature>
<dbReference type="RefSeq" id="WP_378018530.1">
    <property type="nucleotide sequence ID" value="NZ_JBHSKT010000012.1"/>
</dbReference>
<feature type="transmembrane region" description="Helical" evidence="1">
    <location>
        <begin position="18"/>
        <end position="36"/>
    </location>
</feature>
<evidence type="ECO:0000256" key="1">
    <source>
        <dbReference type="SAM" id="Phobius"/>
    </source>
</evidence>
<keyword evidence="3" id="KW-1185">Reference proteome</keyword>
<evidence type="ECO:0000313" key="3">
    <source>
        <dbReference type="Proteomes" id="UP001596161"/>
    </source>
</evidence>
<keyword evidence="1" id="KW-1133">Transmembrane helix</keyword>
<name>A0ABW0EFX6_9BACT</name>
<keyword evidence="1" id="KW-0472">Membrane</keyword>
<proteinExistence type="predicted"/>
<sequence>MTFTNAISTYRTPALKNFCLQTCAIVFGVIWANSYIGTTDLPNWLLENVLVFGFVAALLFTYKKHQFSDLSYLLICVYLCLHVYGAKHSYAENPLGYWLQETFQTSRNHYDRIVHFSFGFLLAYPMREVFLKGFQFPKWVAWLLPIEIVLSVSGFYELIEWAVAELFFPAQGVSYLGTQGDMWDAQKDIFIAFSGAILATTIVSVLKTVLKIQEKPEAS</sequence>
<reference evidence="3" key="1">
    <citation type="journal article" date="2019" name="Int. J. Syst. Evol. Microbiol.">
        <title>The Global Catalogue of Microorganisms (GCM) 10K type strain sequencing project: providing services to taxonomists for standard genome sequencing and annotation.</title>
        <authorList>
            <consortium name="The Broad Institute Genomics Platform"/>
            <consortium name="The Broad Institute Genome Sequencing Center for Infectious Disease"/>
            <person name="Wu L."/>
            <person name="Ma J."/>
        </authorList>
    </citation>
    <scope>NUCLEOTIDE SEQUENCE [LARGE SCALE GENOMIC DNA]</scope>
    <source>
        <strain evidence="3">KACC 12602</strain>
    </source>
</reference>
<dbReference type="InterPro" id="IPR014509">
    <property type="entry name" value="YjdF-like"/>
</dbReference>
<accession>A0ABW0EFX6</accession>